<gene>
    <name evidence="1" type="ORF">SAMN05216302_101436</name>
</gene>
<dbReference type="InterPro" id="IPR021508">
    <property type="entry name" value="Gp17-like"/>
</dbReference>
<evidence type="ECO:0000313" key="1">
    <source>
        <dbReference type="EMBL" id="SFK74465.1"/>
    </source>
</evidence>
<sequence>MTIGSDINTALTAVLTNTYAVELPDNPTWPALLFEIKSERETGWTIGAEYEQHIITVNVLSTSKSQIYTIRTQVETAIKVMDGYMGLEDHGDADYEDDARVYAYYMEFRVRTRELT</sequence>
<evidence type="ECO:0008006" key="3">
    <source>
        <dbReference type="Google" id="ProtNLM"/>
    </source>
</evidence>
<organism evidence="1 2">
    <name type="scientific">Nitrosomonas aestuarii</name>
    <dbReference type="NCBI Taxonomy" id="52441"/>
    <lineage>
        <taxon>Bacteria</taxon>
        <taxon>Pseudomonadati</taxon>
        <taxon>Pseudomonadota</taxon>
        <taxon>Betaproteobacteria</taxon>
        <taxon>Nitrosomonadales</taxon>
        <taxon>Nitrosomonadaceae</taxon>
        <taxon>Nitrosomonas</taxon>
    </lineage>
</organism>
<dbReference type="OrthoDB" id="8778436at2"/>
<accession>A0A1I4C0K6</accession>
<name>A0A1I4C0K6_9PROT</name>
<dbReference type="Pfam" id="PF11367">
    <property type="entry name" value="Tail_completion_gp17"/>
    <property type="match status" value="1"/>
</dbReference>
<dbReference type="AlphaFoldDB" id="A0A1I4C0K6"/>
<dbReference type="Proteomes" id="UP000199533">
    <property type="component" value="Unassembled WGS sequence"/>
</dbReference>
<proteinExistence type="predicted"/>
<dbReference type="EMBL" id="FOSP01000014">
    <property type="protein sequence ID" value="SFK74465.1"/>
    <property type="molecule type" value="Genomic_DNA"/>
</dbReference>
<dbReference type="STRING" id="52441.SAMN05216302_101436"/>
<evidence type="ECO:0000313" key="2">
    <source>
        <dbReference type="Proteomes" id="UP000199533"/>
    </source>
</evidence>
<keyword evidence="2" id="KW-1185">Reference proteome</keyword>
<reference evidence="2" key="1">
    <citation type="submission" date="2016-10" db="EMBL/GenBank/DDBJ databases">
        <authorList>
            <person name="Varghese N."/>
            <person name="Submissions S."/>
        </authorList>
    </citation>
    <scope>NUCLEOTIDE SEQUENCE [LARGE SCALE GENOMIC DNA]</scope>
    <source>
        <strain evidence="2">Nm69</strain>
    </source>
</reference>
<dbReference type="RefSeq" id="WP_090699693.1">
    <property type="nucleotide sequence ID" value="NZ_FOSP01000014.1"/>
</dbReference>
<protein>
    <recommendedName>
        <fullName evidence="3">DUF3168 domain-containing protein</fullName>
    </recommendedName>
</protein>